<dbReference type="Proteomes" id="UP001044222">
    <property type="component" value="Unassembled WGS sequence"/>
</dbReference>
<sequence length="180" mass="19075">MLTCPTLPLLRETANDSLPAQRPSTGASYGAGRGLVVTGPAGHAAERLHLPGARDLSSDLHGEPAVLQSPGEHSAGGPDDALQLPLPGRPGQPGVPGAPPRVSYRRSVELVLASAREYFNSSTALTDNCMTLARSCLQLISDCPPDIQEELDLINALSQLEEFGVKILPLQVRLREDRLS</sequence>
<evidence type="ECO:0000313" key="3">
    <source>
        <dbReference type="Proteomes" id="UP001044222"/>
    </source>
</evidence>
<protein>
    <submittedName>
        <fullName evidence="2">Uncharacterized protein</fullName>
    </submittedName>
</protein>
<feature type="region of interest" description="Disordered" evidence="1">
    <location>
        <begin position="54"/>
        <end position="101"/>
    </location>
</feature>
<evidence type="ECO:0000256" key="1">
    <source>
        <dbReference type="SAM" id="MobiDB-lite"/>
    </source>
</evidence>
<dbReference type="EMBL" id="JAFIRN010000006">
    <property type="protein sequence ID" value="KAG5846525.1"/>
    <property type="molecule type" value="Genomic_DNA"/>
</dbReference>
<dbReference type="AlphaFoldDB" id="A0A9D3RX86"/>
<gene>
    <name evidence="2" type="ORF">ANANG_G00115920</name>
</gene>
<dbReference type="GO" id="GO:0006890">
    <property type="term" value="P:retrograde vesicle-mediated transport, Golgi to endoplasmic reticulum"/>
    <property type="evidence" value="ECO:0007669"/>
    <property type="project" value="TreeGrafter"/>
</dbReference>
<dbReference type="PANTHER" id="PTHR15922:SF2">
    <property type="entry name" value="NBAS SUBUNIT OF NRZ TETHERING COMPLEX"/>
    <property type="match status" value="1"/>
</dbReference>
<reference evidence="2" key="1">
    <citation type="submission" date="2021-01" db="EMBL/GenBank/DDBJ databases">
        <title>A chromosome-scale assembly of European eel, Anguilla anguilla.</title>
        <authorList>
            <person name="Henkel C."/>
            <person name="Jong-Raadsen S.A."/>
            <person name="Dufour S."/>
            <person name="Weltzien F.-A."/>
            <person name="Palstra A.P."/>
            <person name="Pelster B."/>
            <person name="Spaink H.P."/>
            <person name="Van Den Thillart G.E."/>
            <person name="Jansen H."/>
            <person name="Zahm M."/>
            <person name="Klopp C."/>
            <person name="Cedric C."/>
            <person name="Louis A."/>
            <person name="Berthelot C."/>
            <person name="Parey E."/>
            <person name="Roest Crollius H."/>
            <person name="Montfort J."/>
            <person name="Robinson-Rechavi M."/>
            <person name="Bucao C."/>
            <person name="Bouchez O."/>
            <person name="Gislard M."/>
            <person name="Lluch J."/>
            <person name="Milhes M."/>
            <person name="Lampietro C."/>
            <person name="Lopez Roques C."/>
            <person name="Donnadieu C."/>
            <person name="Braasch I."/>
            <person name="Desvignes T."/>
            <person name="Postlethwait J."/>
            <person name="Bobe J."/>
            <person name="Guiguen Y."/>
            <person name="Dirks R."/>
        </authorList>
    </citation>
    <scope>NUCLEOTIDE SEQUENCE</scope>
    <source>
        <strain evidence="2">Tag_6206</strain>
        <tissue evidence="2">Liver</tissue>
    </source>
</reference>
<comment type="caution">
    <text evidence="2">The sequence shown here is derived from an EMBL/GenBank/DDBJ whole genome shotgun (WGS) entry which is preliminary data.</text>
</comment>
<evidence type="ECO:0000313" key="2">
    <source>
        <dbReference type="EMBL" id="KAG5846525.1"/>
    </source>
</evidence>
<keyword evidence="3" id="KW-1185">Reference proteome</keyword>
<feature type="compositionally biased region" description="Polar residues" evidence="1">
    <location>
        <begin position="15"/>
        <end position="27"/>
    </location>
</feature>
<dbReference type="GO" id="GO:0070939">
    <property type="term" value="C:Dsl1/NZR complex"/>
    <property type="evidence" value="ECO:0007669"/>
    <property type="project" value="TreeGrafter"/>
</dbReference>
<accession>A0A9D3RX86</accession>
<name>A0A9D3RX86_ANGAN</name>
<dbReference type="GO" id="GO:0000149">
    <property type="term" value="F:SNARE binding"/>
    <property type="evidence" value="ECO:0007669"/>
    <property type="project" value="TreeGrafter"/>
</dbReference>
<proteinExistence type="predicted"/>
<dbReference type="PANTHER" id="PTHR15922">
    <property type="entry name" value="NEUROBLASTOMA-AMPLIFIED SEQUENCE"/>
    <property type="match status" value="1"/>
</dbReference>
<organism evidence="2 3">
    <name type="scientific">Anguilla anguilla</name>
    <name type="common">European freshwater eel</name>
    <name type="synonym">Muraena anguilla</name>
    <dbReference type="NCBI Taxonomy" id="7936"/>
    <lineage>
        <taxon>Eukaryota</taxon>
        <taxon>Metazoa</taxon>
        <taxon>Chordata</taxon>
        <taxon>Craniata</taxon>
        <taxon>Vertebrata</taxon>
        <taxon>Euteleostomi</taxon>
        <taxon>Actinopterygii</taxon>
        <taxon>Neopterygii</taxon>
        <taxon>Teleostei</taxon>
        <taxon>Anguilliformes</taxon>
        <taxon>Anguillidae</taxon>
        <taxon>Anguilla</taxon>
    </lineage>
</organism>
<feature type="region of interest" description="Disordered" evidence="1">
    <location>
        <begin position="13"/>
        <end position="34"/>
    </location>
</feature>